<comment type="similarity">
    <text evidence="1">Belongs to the glycosyl hydrolase 1 family.</text>
</comment>
<dbReference type="InterPro" id="IPR001360">
    <property type="entry name" value="Glyco_hydro_1"/>
</dbReference>
<evidence type="ECO:0000256" key="2">
    <source>
        <dbReference type="ARBA" id="ARBA00022801"/>
    </source>
</evidence>
<accession>A0A9Q0GGG1</accession>
<name>A0A9Q0GGG1_9ROSI</name>
<dbReference type="GO" id="GO:0005975">
    <property type="term" value="P:carbohydrate metabolic process"/>
    <property type="evidence" value="ECO:0007669"/>
    <property type="project" value="InterPro"/>
</dbReference>
<dbReference type="PANTHER" id="PTHR10353">
    <property type="entry name" value="GLYCOSYL HYDROLASE"/>
    <property type="match status" value="1"/>
</dbReference>
<reference evidence="5" key="2">
    <citation type="journal article" date="2023" name="Plants (Basel)">
        <title>Annotation of the Turnera subulata (Passifloraceae) Draft Genome Reveals the S-Locus Evolved after the Divergence of Turneroideae from Passifloroideae in a Stepwise Manner.</title>
        <authorList>
            <person name="Henning P.M."/>
            <person name="Roalson E.H."/>
            <person name="Mir W."/>
            <person name="McCubbin A.G."/>
            <person name="Shore J.S."/>
        </authorList>
    </citation>
    <scope>NUCLEOTIDE SEQUENCE</scope>
    <source>
        <strain evidence="5">F60SS</strain>
    </source>
</reference>
<dbReference type="PRINTS" id="PR00131">
    <property type="entry name" value="GLHYDRLASE1"/>
</dbReference>
<dbReference type="InterPro" id="IPR036869">
    <property type="entry name" value="J_dom_sf"/>
</dbReference>
<dbReference type="SUPFAM" id="SSF54862">
    <property type="entry name" value="4Fe-4S ferredoxins"/>
    <property type="match status" value="1"/>
</dbReference>
<comment type="caution">
    <text evidence="5">The sequence shown here is derived from an EMBL/GenBank/DDBJ whole genome shotgun (WGS) entry which is preliminary data.</text>
</comment>
<organism evidence="5 6">
    <name type="scientific">Turnera subulata</name>
    <dbReference type="NCBI Taxonomy" id="218843"/>
    <lineage>
        <taxon>Eukaryota</taxon>
        <taxon>Viridiplantae</taxon>
        <taxon>Streptophyta</taxon>
        <taxon>Embryophyta</taxon>
        <taxon>Tracheophyta</taxon>
        <taxon>Spermatophyta</taxon>
        <taxon>Magnoliopsida</taxon>
        <taxon>eudicotyledons</taxon>
        <taxon>Gunneridae</taxon>
        <taxon>Pentapetalae</taxon>
        <taxon>rosids</taxon>
        <taxon>fabids</taxon>
        <taxon>Malpighiales</taxon>
        <taxon>Passifloraceae</taxon>
        <taxon>Turnera</taxon>
    </lineage>
</organism>
<evidence type="ECO:0000313" key="6">
    <source>
        <dbReference type="Proteomes" id="UP001141552"/>
    </source>
</evidence>
<feature type="domain" description="J" evidence="4">
    <location>
        <begin position="279"/>
        <end position="342"/>
    </location>
</feature>
<keyword evidence="6" id="KW-1185">Reference proteome</keyword>
<evidence type="ECO:0000256" key="1">
    <source>
        <dbReference type="ARBA" id="ARBA00010838"/>
    </source>
</evidence>
<evidence type="ECO:0000256" key="3">
    <source>
        <dbReference type="ARBA" id="ARBA00023295"/>
    </source>
</evidence>
<dbReference type="Gene3D" id="3.20.20.80">
    <property type="entry name" value="Glycosidases"/>
    <property type="match status" value="7"/>
</dbReference>
<dbReference type="SUPFAM" id="SSF51445">
    <property type="entry name" value="(Trans)glycosidases"/>
    <property type="match status" value="4"/>
</dbReference>
<dbReference type="SUPFAM" id="SSF46565">
    <property type="entry name" value="Chaperone J-domain"/>
    <property type="match status" value="1"/>
</dbReference>
<dbReference type="Gene3D" id="1.10.287.110">
    <property type="entry name" value="DnaJ domain"/>
    <property type="match status" value="1"/>
</dbReference>
<keyword evidence="3" id="KW-0326">Glycosidase</keyword>
<evidence type="ECO:0000313" key="5">
    <source>
        <dbReference type="EMBL" id="KAJ4849432.1"/>
    </source>
</evidence>
<dbReference type="GO" id="GO:0008422">
    <property type="term" value="F:beta-glucosidase activity"/>
    <property type="evidence" value="ECO:0007669"/>
    <property type="project" value="TreeGrafter"/>
</dbReference>
<keyword evidence="2" id="KW-0378">Hydrolase</keyword>
<sequence>MTIMQREKNKMSTIAFFMQRNILFSLAGFATLLGSVTCQDSALFNRSSFPDGFIFGAASSAYQEQQMKGVKDPVYGILSPTNIQEDIQLMTEMGLDGYRLSLSWPRILPDRVKHWITVNEPWTFSAGGYGNAAMKLARGRCSDWEQRGCIGGDSATEPYMVSHHQLLAHAAAVNLYREKYQSASGWLYTYPQGFQELLLYIKGKYNDPIIYITENGRRRRRRRRRKMSTAYLPYTPLASIITKHRNNPKPFSSKKPCGHYSMTCRAAASSSSSSITDFDLYDLLGIDSSSNQSQIKTAYRSLQKRCHPDIAGAAGHEMAIILNEVYSVLSNPGLRSAYDREQAKIAELRGYTGKPIYSAWFGSETEERAVFVDEMKCVGCLKCALFAEKTFAIESVYGRARVVAQWADPEDKIQAAIETCPVDCISVVERSDLAALEFLMSKQPRGNVRVGASQAAGDRAANIFVEVKKFQARCADAMNKSDKEADLQREARMTAIQAIRSISNWLYWQSPKSGAHTKESGGLNLTRIAQHSTEPNIRKLHEAAAARRSGRGSTRQPTSNYIYHDEYWVPRTEALPAPINKTTSQASLNRESRKKKATDYKVEDKKQRIPIRWEVLTVSATFAALIARLKAGELLQVGGLDQHFITYSREDFANIEPTGKDFANWPESSFEQHMGALGTIMQRYLYLLCFLTGFAVLLVGSVTSQDTALFNRSSFPDGFIFGTASSAYQEQQMKGVKDPVYAILSPTNIQTLVRMVQNITRYTTQRHTLPLGCSSGDDFVDYANICFKEFGDRVKHWITVNEPWSFSVGGYASAALRLAPGRCSDWEQRNCSGGDSAIEPYIVAHHQLLAHAAAVKLYRETYQPAQKGVIGISLMTFWMKPLSDTKRDQDAAQRAIDFMFMDPLTIGNYPESLRSLVGSRLPNFSEKESELLKGSIDFLGLQRWIEKIPQALSLVVQEISPTGHEEQQMKGARDPVYGILSPTNIQEDVQLMTKMGVDAYRLSFSWSRILPDRVKHWITVNEPWSFSVDGYASGVIRLAPGRCSDWEQINCFGGDSATEPYITSHHQLLAHAAAVKLYRETYQAAQKGVIGISLATHWMKPLRDTKSDQDAAQRALDFMFGGFMEPLTTGDYPESMRLLVGSRLPKFSENESKMLKGSIDFLGQLQDGWLSTLKDFESYYSTQSQSTMIPLSTLLRMTISLHEALTDNLRIDYLYQHLSYLHTAIELQRWIEKIPKTLSLVVQEISPTGHDVVGRFPSPGPRQTTGFSGRLQWYLQITHQEERMKEQQMKGVKAPVYVILSATNIQEDIQLMTKMGVDAYRLSLAWSRILPGVEPIVTLFHWDVPQGLEDEYGGFLSPRIEFGDRVKHWITLNEPWSFSVDGYATGLLRVAPGRCSDWEQRNCSGGDSATEPYIVAHHQLLAHAAAVKLYRETYQPAQKGVVGISLFTLWMKPLTDTKRDQDAAQRALDFYFGCRLPKFSEKESELLKGSIDFLGLNYYTAYYAYDISHIDIAHQSYTTDSHAESASGWLSIYPQGFRELLLYTKAKYNDPIIYITENGNQHTSPQLSVICPDNRNSRDRLLLQQFAGVDEYNNETISLNEALADNGRIDYLYQHLSYLHTAIEDGVKVKGYFVWSLLDNYEWSNGYTCRFGLHYDIKICELLEDRLQQSRNFQAQE</sequence>
<dbReference type="CDD" id="cd06257">
    <property type="entry name" value="DnaJ"/>
    <property type="match status" value="1"/>
</dbReference>
<dbReference type="PANTHER" id="PTHR10353:SF137">
    <property type="entry name" value="MYROSINASE 3-RELATED"/>
    <property type="match status" value="1"/>
</dbReference>
<dbReference type="PROSITE" id="PS50076">
    <property type="entry name" value="DNAJ_2"/>
    <property type="match status" value="1"/>
</dbReference>
<protein>
    <recommendedName>
        <fullName evidence="4">J domain-containing protein</fullName>
    </recommendedName>
</protein>
<dbReference type="Pfam" id="PF00226">
    <property type="entry name" value="DnaJ"/>
    <property type="match status" value="1"/>
</dbReference>
<gene>
    <name evidence="5" type="ORF">Tsubulata_007282</name>
</gene>
<dbReference type="OrthoDB" id="376357at2759"/>
<dbReference type="InterPro" id="IPR001623">
    <property type="entry name" value="DnaJ_domain"/>
</dbReference>
<dbReference type="Pfam" id="PF00232">
    <property type="entry name" value="Glyco_hydro_1"/>
    <property type="match status" value="7"/>
</dbReference>
<dbReference type="InterPro" id="IPR017853">
    <property type="entry name" value="GH"/>
</dbReference>
<dbReference type="EMBL" id="JAKUCV010000610">
    <property type="protein sequence ID" value="KAJ4849432.1"/>
    <property type="molecule type" value="Genomic_DNA"/>
</dbReference>
<dbReference type="SMART" id="SM00271">
    <property type="entry name" value="DnaJ"/>
    <property type="match status" value="1"/>
</dbReference>
<dbReference type="Pfam" id="PF13370">
    <property type="entry name" value="Fer4_13"/>
    <property type="match status" value="1"/>
</dbReference>
<evidence type="ECO:0000259" key="4">
    <source>
        <dbReference type="PROSITE" id="PS50076"/>
    </source>
</evidence>
<proteinExistence type="inferred from homology"/>
<dbReference type="Proteomes" id="UP001141552">
    <property type="component" value="Unassembled WGS sequence"/>
</dbReference>
<dbReference type="Gene3D" id="3.30.70.20">
    <property type="match status" value="1"/>
</dbReference>
<reference evidence="5" key="1">
    <citation type="submission" date="2022-02" db="EMBL/GenBank/DDBJ databases">
        <authorList>
            <person name="Henning P.M."/>
            <person name="McCubbin A.G."/>
            <person name="Shore J.S."/>
        </authorList>
    </citation>
    <scope>NUCLEOTIDE SEQUENCE</scope>
    <source>
        <strain evidence="5">F60SS</strain>
        <tissue evidence="5">Leaves</tissue>
    </source>
</reference>